<organism evidence="3 4">
    <name type="scientific">Mycena sanguinolenta</name>
    <dbReference type="NCBI Taxonomy" id="230812"/>
    <lineage>
        <taxon>Eukaryota</taxon>
        <taxon>Fungi</taxon>
        <taxon>Dikarya</taxon>
        <taxon>Basidiomycota</taxon>
        <taxon>Agaricomycotina</taxon>
        <taxon>Agaricomycetes</taxon>
        <taxon>Agaricomycetidae</taxon>
        <taxon>Agaricales</taxon>
        <taxon>Marasmiineae</taxon>
        <taxon>Mycenaceae</taxon>
        <taxon>Mycena</taxon>
    </lineage>
</organism>
<evidence type="ECO:0000313" key="3">
    <source>
        <dbReference type="EMBL" id="KAF7343496.1"/>
    </source>
</evidence>
<evidence type="ECO:0000259" key="2">
    <source>
        <dbReference type="Pfam" id="PF05183"/>
    </source>
</evidence>
<proteinExistence type="inferred from homology"/>
<dbReference type="PANTHER" id="PTHR23079">
    <property type="entry name" value="RNA-DEPENDENT RNA POLYMERASE"/>
    <property type="match status" value="1"/>
</dbReference>
<dbReference type="InterPro" id="IPR007855">
    <property type="entry name" value="RDRP"/>
</dbReference>
<dbReference type="GO" id="GO:0003968">
    <property type="term" value="F:RNA-directed RNA polymerase activity"/>
    <property type="evidence" value="ECO:0007669"/>
    <property type="project" value="UniProtKB-KW"/>
</dbReference>
<comment type="catalytic activity">
    <reaction evidence="1">
        <text>RNA(n) + a ribonucleoside 5'-triphosphate = RNA(n+1) + diphosphate</text>
        <dbReference type="Rhea" id="RHEA:21248"/>
        <dbReference type="Rhea" id="RHEA-COMP:14527"/>
        <dbReference type="Rhea" id="RHEA-COMP:17342"/>
        <dbReference type="ChEBI" id="CHEBI:33019"/>
        <dbReference type="ChEBI" id="CHEBI:61557"/>
        <dbReference type="ChEBI" id="CHEBI:140395"/>
        <dbReference type="EC" id="2.7.7.48"/>
    </reaction>
</comment>
<dbReference type="GO" id="GO:0031380">
    <property type="term" value="C:nuclear RNA-directed RNA polymerase complex"/>
    <property type="evidence" value="ECO:0007669"/>
    <property type="project" value="TreeGrafter"/>
</dbReference>
<dbReference type="InterPro" id="IPR057596">
    <property type="entry name" value="RDRP_core"/>
</dbReference>
<name>A0A8H7CPG5_9AGAR</name>
<dbReference type="AlphaFoldDB" id="A0A8H7CPG5"/>
<reference evidence="3" key="1">
    <citation type="submission" date="2020-05" db="EMBL/GenBank/DDBJ databases">
        <title>Mycena genomes resolve the evolution of fungal bioluminescence.</title>
        <authorList>
            <person name="Tsai I.J."/>
        </authorList>
    </citation>
    <scope>NUCLEOTIDE SEQUENCE</scope>
    <source>
        <strain evidence="3">160909Yilan</strain>
    </source>
</reference>
<keyword evidence="4" id="KW-1185">Reference proteome</keyword>
<protein>
    <recommendedName>
        <fullName evidence="1">RNA-dependent RNA polymerase</fullName>
        <ecNumber evidence="1">2.7.7.48</ecNumber>
    </recommendedName>
</protein>
<feature type="domain" description="RDRP core" evidence="2">
    <location>
        <begin position="39"/>
        <end position="97"/>
    </location>
</feature>
<gene>
    <name evidence="3" type="ORF">MSAN_01969700</name>
</gene>
<dbReference type="Proteomes" id="UP000623467">
    <property type="component" value="Unassembled WGS sequence"/>
</dbReference>
<dbReference type="EMBL" id="JACAZH010000023">
    <property type="protein sequence ID" value="KAF7343496.1"/>
    <property type="molecule type" value="Genomic_DNA"/>
</dbReference>
<dbReference type="PANTHER" id="PTHR23079:SF55">
    <property type="entry name" value="RNA-DIRECTED RNA POLYMERASE"/>
    <property type="match status" value="1"/>
</dbReference>
<dbReference type="EC" id="2.7.7.48" evidence="1"/>
<evidence type="ECO:0000313" key="4">
    <source>
        <dbReference type="Proteomes" id="UP000623467"/>
    </source>
</evidence>
<dbReference type="GO" id="GO:0003723">
    <property type="term" value="F:RNA binding"/>
    <property type="evidence" value="ECO:0007669"/>
    <property type="project" value="UniProtKB-KW"/>
</dbReference>
<sequence>MLTIESVLRISWGLWTTVASSRKVRFTSMSRPKVGPVAMRNPAYDPDGIRVLKAVNRPELKHSTNFGARSEPDRMGGRDLDSDTYFVIFDPLLIPARRAVNATVTVKTDADNP</sequence>
<keyword evidence="1" id="KW-0808">Transferase</keyword>
<evidence type="ECO:0000256" key="1">
    <source>
        <dbReference type="RuleBase" id="RU363098"/>
    </source>
</evidence>
<dbReference type="Pfam" id="PF05183">
    <property type="entry name" value="RdRP"/>
    <property type="match status" value="1"/>
</dbReference>
<accession>A0A8H7CPG5</accession>
<dbReference type="OrthoDB" id="6513042at2759"/>
<keyword evidence="1" id="KW-0694">RNA-binding</keyword>
<keyword evidence="1" id="KW-0548">Nucleotidyltransferase</keyword>
<comment type="caution">
    <text evidence="3">The sequence shown here is derived from an EMBL/GenBank/DDBJ whole genome shotgun (WGS) entry which is preliminary data.</text>
</comment>
<comment type="similarity">
    <text evidence="1">Belongs to the RdRP family.</text>
</comment>
<keyword evidence="1 3" id="KW-0696">RNA-directed RNA polymerase</keyword>
<dbReference type="GO" id="GO:0030422">
    <property type="term" value="P:siRNA processing"/>
    <property type="evidence" value="ECO:0007669"/>
    <property type="project" value="TreeGrafter"/>
</dbReference>